<gene>
    <name evidence="3" type="primary">AVEN_87546_1</name>
    <name evidence="3" type="ORF">CDAR_119821</name>
</gene>
<accession>A0AAV4V0Z2</accession>
<name>A0AAV4V0Z2_9ARAC</name>
<proteinExistence type="predicted"/>
<dbReference type="EMBL" id="BPLQ01012168">
    <property type="protein sequence ID" value="GIY63225.1"/>
    <property type="molecule type" value="Genomic_DNA"/>
</dbReference>
<keyword evidence="2" id="KW-0812">Transmembrane</keyword>
<evidence type="ECO:0000256" key="1">
    <source>
        <dbReference type="SAM" id="MobiDB-lite"/>
    </source>
</evidence>
<feature type="region of interest" description="Disordered" evidence="1">
    <location>
        <begin position="482"/>
        <end position="502"/>
    </location>
</feature>
<keyword evidence="4" id="KW-1185">Reference proteome</keyword>
<reference evidence="3 4" key="1">
    <citation type="submission" date="2021-06" db="EMBL/GenBank/DDBJ databases">
        <title>Caerostris darwini draft genome.</title>
        <authorList>
            <person name="Kono N."/>
            <person name="Arakawa K."/>
        </authorList>
    </citation>
    <scope>NUCLEOTIDE SEQUENCE [LARGE SCALE GENOMIC DNA]</scope>
</reference>
<keyword evidence="2" id="KW-1133">Transmembrane helix</keyword>
<sequence>MSSYTECGVASFVQFTAVVGLISCVILYIRRYFDKPGPRVSFAGEDVTTLGKDFSPSEIAAILRFKEYLLQLNNLAQKTSLEKIRFFEADKKDSFTFDDGAFTQMTKKYASVKDLLNGELERKRYKTDHQFEEAHEQINDLRKEIVSFKESFEKYFPAEDQNRMFLEDAPWKVEQTTQTNEEEHYQRERMDIFTLEVFNNENVSIMLTAIKDCMNTIVHESESNLKNTTEEISKFLKNNHNITKSQLESTVMEYLNRYEQYRISACESLLFQTANIEKQLLDLFLFLERQLVDVQAVDETLRFFNRKFVHFEQKCDKRWEDSCNQYLVTCHRVQDTQDSMDRSSCRMSNVSLYLNQHSEELVNLLKDFGVLDQTVKVVMASGELEAQRKEQVEEACLLMEELEQRVFKIEDVYRFNIRCILELIEKPGKRLESLLQYIEELGVLSDFVKNITKSYENIISLPSTSISPSENNTTTQLCSLEETKDTDSCRDEDDSCQDGDGTSQISFWTDNSMTLQTQNRTDKDVSPKIIISMLNKAIKKTASEMSKGFHVPSLKKLSKDQITENYTPSQSEVNNPTTWSLLSSATNLNDINSDCLIPRSDQSSSCDDER</sequence>
<feature type="transmembrane region" description="Helical" evidence="2">
    <location>
        <begin position="12"/>
        <end position="29"/>
    </location>
</feature>
<dbReference type="AlphaFoldDB" id="A0AAV4V0Z2"/>
<evidence type="ECO:0000313" key="4">
    <source>
        <dbReference type="Proteomes" id="UP001054837"/>
    </source>
</evidence>
<keyword evidence="2" id="KW-0472">Membrane</keyword>
<evidence type="ECO:0000313" key="3">
    <source>
        <dbReference type="EMBL" id="GIY63225.1"/>
    </source>
</evidence>
<protein>
    <submittedName>
        <fullName evidence="3">Uncharacterized protein</fullName>
    </submittedName>
</protein>
<comment type="caution">
    <text evidence="3">The sequence shown here is derived from an EMBL/GenBank/DDBJ whole genome shotgun (WGS) entry which is preliminary data.</text>
</comment>
<organism evidence="3 4">
    <name type="scientific">Caerostris darwini</name>
    <dbReference type="NCBI Taxonomy" id="1538125"/>
    <lineage>
        <taxon>Eukaryota</taxon>
        <taxon>Metazoa</taxon>
        <taxon>Ecdysozoa</taxon>
        <taxon>Arthropoda</taxon>
        <taxon>Chelicerata</taxon>
        <taxon>Arachnida</taxon>
        <taxon>Araneae</taxon>
        <taxon>Araneomorphae</taxon>
        <taxon>Entelegynae</taxon>
        <taxon>Araneoidea</taxon>
        <taxon>Araneidae</taxon>
        <taxon>Caerostris</taxon>
    </lineage>
</organism>
<evidence type="ECO:0000256" key="2">
    <source>
        <dbReference type="SAM" id="Phobius"/>
    </source>
</evidence>
<dbReference type="Proteomes" id="UP001054837">
    <property type="component" value="Unassembled WGS sequence"/>
</dbReference>